<feature type="signal peptide" evidence="4">
    <location>
        <begin position="1"/>
        <end position="21"/>
    </location>
</feature>
<dbReference type="Gene3D" id="3.30.910.20">
    <property type="entry name" value="Skp domain"/>
    <property type="match status" value="1"/>
</dbReference>
<feature type="coiled-coil region" evidence="3">
    <location>
        <begin position="39"/>
        <end position="106"/>
    </location>
</feature>
<keyword evidence="3" id="KW-0175">Coiled coil</keyword>
<name>A0A1H1LQ98_9FLAO</name>
<feature type="chain" id="PRO_5009253668" evidence="4">
    <location>
        <begin position="22"/>
        <end position="269"/>
    </location>
</feature>
<dbReference type="GO" id="GO:0051082">
    <property type="term" value="F:unfolded protein binding"/>
    <property type="evidence" value="ECO:0007669"/>
    <property type="project" value="InterPro"/>
</dbReference>
<dbReference type="PANTHER" id="PTHR35089:SF1">
    <property type="entry name" value="CHAPERONE PROTEIN SKP"/>
    <property type="match status" value="1"/>
</dbReference>
<dbReference type="Pfam" id="PF03938">
    <property type="entry name" value="OmpH"/>
    <property type="match status" value="1"/>
</dbReference>
<dbReference type="GO" id="GO:0005829">
    <property type="term" value="C:cytosol"/>
    <property type="evidence" value="ECO:0007669"/>
    <property type="project" value="TreeGrafter"/>
</dbReference>
<dbReference type="SUPFAM" id="SSF111384">
    <property type="entry name" value="OmpH-like"/>
    <property type="match status" value="1"/>
</dbReference>
<reference evidence="5 6" key="1">
    <citation type="submission" date="2016-10" db="EMBL/GenBank/DDBJ databases">
        <authorList>
            <person name="Varghese N."/>
            <person name="Submissions S."/>
        </authorList>
    </citation>
    <scope>NUCLEOTIDE SEQUENCE [LARGE SCALE GENOMIC DNA]</scope>
    <source>
        <strain evidence="5 6">Mar_2010_102</strain>
    </source>
</reference>
<dbReference type="AlphaFoldDB" id="A0A1H1LQ98"/>
<evidence type="ECO:0000313" key="5">
    <source>
        <dbReference type="EMBL" id="SDR76738.1"/>
    </source>
</evidence>
<dbReference type="PANTHER" id="PTHR35089">
    <property type="entry name" value="CHAPERONE PROTEIN SKP"/>
    <property type="match status" value="1"/>
</dbReference>
<comment type="similarity">
    <text evidence="1">Belongs to the Skp family.</text>
</comment>
<dbReference type="InterPro" id="IPR024930">
    <property type="entry name" value="Skp_dom_sf"/>
</dbReference>
<proteinExistence type="inferred from homology"/>
<protein>
    <submittedName>
        <fullName evidence="5">Chaperone for outer membrane proteins, Skp family</fullName>
    </submittedName>
</protein>
<keyword evidence="6" id="KW-1185">Reference proteome</keyword>
<gene>
    <name evidence="5" type="ORF">SAMN04488552_0938</name>
</gene>
<accession>A0A1H1LQ98</accession>
<evidence type="ECO:0000256" key="1">
    <source>
        <dbReference type="ARBA" id="ARBA00009091"/>
    </source>
</evidence>
<keyword evidence="2 4" id="KW-0732">Signal</keyword>
<evidence type="ECO:0000256" key="4">
    <source>
        <dbReference type="SAM" id="SignalP"/>
    </source>
</evidence>
<evidence type="ECO:0000256" key="2">
    <source>
        <dbReference type="ARBA" id="ARBA00022729"/>
    </source>
</evidence>
<evidence type="ECO:0000313" key="6">
    <source>
        <dbReference type="Proteomes" id="UP000198858"/>
    </source>
</evidence>
<dbReference type="InterPro" id="IPR005632">
    <property type="entry name" value="Chaperone_Skp"/>
</dbReference>
<dbReference type="STRING" id="1250231.SAMN04488552_0938"/>
<feature type="coiled-coil region" evidence="3">
    <location>
        <begin position="172"/>
        <end position="226"/>
    </location>
</feature>
<organism evidence="5 6">
    <name type="scientific">Christiangramia echinicola</name>
    <dbReference type="NCBI Taxonomy" id="279359"/>
    <lineage>
        <taxon>Bacteria</taxon>
        <taxon>Pseudomonadati</taxon>
        <taxon>Bacteroidota</taxon>
        <taxon>Flavobacteriia</taxon>
        <taxon>Flavobacteriales</taxon>
        <taxon>Flavobacteriaceae</taxon>
        <taxon>Christiangramia</taxon>
    </lineage>
</organism>
<dbReference type="RefSeq" id="WP_026933457.1">
    <property type="nucleotide sequence ID" value="NZ_LT629745.1"/>
</dbReference>
<dbReference type="Proteomes" id="UP000198858">
    <property type="component" value="Chromosome I"/>
</dbReference>
<dbReference type="EMBL" id="LT629745">
    <property type="protein sequence ID" value="SDR76738.1"/>
    <property type="molecule type" value="Genomic_DNA"/>
</dbReference>
<evidence type="ECO:0000256" key="3">
    <source>
        <dbReference type="SAM" id="Coils"/>
    </source>
</evidence>
<dbReference type="SMART" id="SM00935">
    <property type="entry name" value="OmpH"/>
    <property type="match status" value="1"/>
</dbReference>
<dbReference type="GO" id="GO:0050821">
    <property type="term" value="P:protein stabilization"/>
    <property type="evidence" value="ECO:0007669"/>
    <property type="project" value="TreeGrafter"/>
</dbReference>
<sequence>MKKRVFTILAIAALGLSSVTAQKSIRLGYIDMEYILENVPEYQEASRQLESRVQEWKVEAEAKMRKVEDMKTRLDNERALLTKELIAEREEEISYMEQQALEYQQNRFGPNGDYIIQKKQLVRPIQDQVFSAVQQIAENRNLDFVFDRTADIGMIYADKQYDVSETVLRTIKRTANREQLESKDEIEEFERAEDRTVEQDAEIEKREELVEERKSEREAFIEAKKKERDSLKAVRQKEFEDRRARILAERERKKDSILKAREKKTDTIN</sequence>